<protein>
    <recommendedName>
        <fullName evidence="4">DUF2325 domain-containing protein</fullName>
    </recommendedName>
</protein>
<feature type="region of interest" description="Disordered" evidence="1">
    <location>
        <begin position="51"/>
        <end position="73"/>
    </location>
</feature>
<organism evidence="2 3">
    <name type="scientific">Peptoniphilus equinus</name>
    <dbReference type="NCBI Taxonomy" id="3016343"/>
    <lineage>
        <taxon>Bacteria</taxon>
        <taxon>Bacillati</taxon>
        <taxon>Bacillota</taxon>
        <taxon>Tissierellia</taxon>
        <taxon>Tissierellales</taxon>
        <taxon>Peptoniphilaceae</taxon>
        <taxon>Peptoniphilus</taxon>
    </lineage>
</organism>
<sequence>MNKTKLLNESIAELTAHLQALSFDNVEVTEAMFYHYFEFLKHLKSLPNPDENADSWDDSSSETASSPQSPGRLQEIYDPDNNLFLGQTHLNLSGATIGSFKIFMPEKLLRKLGVDEGDWVRASILRRTYDHKPVYDYELVEKVAAPSNKHLLSYAVVHMDMTEDQFYIEATDSDGAHKILLDNFKIGNFALQAGDIVDYAYWNDDILNGKIIWIHPVDSEPVHFLKHTGEDRTASEDVLQERTFPVTRLDNIRVGLVGCRDNHDELTTYLKSVGATLLEADGSGSLDDMKAELSTAHVIVIFIDSVGHEGMFNIRNISKSAQIPIVYSKAVDPQTLVRLINEELYA</sequence>
<evidence type="ECO:0008006" key="4">
    <source>
        <dbReference type="Google" id="ProtNLM"/>
    </source>
</evidence>
<dbReference type="EMBL" id="CP115667">
    <property type="protein sequence ID" value="WBW49806.1"/>
    <property type="molecule type" value="Genomic_DNA"/>
</dbReference>
<dbReference type="RefSeq" id="WP_271191337.1">
    <property type="nucleotide sequence ID" value="NZ_CP115667.1"/>
</dbReference>
<name>A0ABY7QSM8_9FIRM</name>
<dbReference type="Proteomes" id="UP001210339">
    <property type="component" value="Chromosome"/>
</dbReference>
<proteinExistence type="predicted"/>
<evidence type="ECO:0000313" key="3">
    <source>
        <dbReference type="Proteomes" id="UP001210339"/>
    </source>
</evidence>
<reference evidence="2 3" key="1">
    <citation type="submission" date="2023-01" db="EMBL/GenBank/DDBJ databases">
        <authorList>
            <person name="Lee S.H."/>
            <person name="Jung H.S."/>
            <person name="Yun J.U."/>
        </authorList>
    </citation>
    <scope>NUCLEOTIDE SEQUENCE [LARGE SCALE GENOMIC DNA]</scope>
    <source>
        <strain evidence="2 3">CBA3646</strain>
    </source>
</reference>
<keyword evidence="3" id="KW-1185">Reference proteome</keyword>
<feature type="compositionally biased region" description="Acidic residues" evidence="1">
    <location>
        <begin position="51"/>
        <end position="60"/>
    </location>
</feature>
<evidence type="ECO:0000256" key="1">
    <source>
        <dbReference type="SAM" id="MobiDB-lite"/>
    </source>
</evidence>
<gene>
    <name evidence="2" type="ORF">O6R05_07325</name>
</gene>
<evidence type="ECO:0000313" key="2">
    <source>
        <dbReference type="EMBL" id="WBW49806.1"/>
    </source>
</evidence>
<accession>A0ABY7QSM8</accession>